<feature type="coiled-coil region" evidence="1">
    <location>
        <begin position="315"/>
        <end position="363"/>
    </location>
</feature>
<sequence>MKRNDKIENKCIESCEDSGPCVNHCIDTYIQETEKCPCYDIITSFPLDRENESIQKIINEIEGVTEEIEAKQTKNEEAKLLIMQNEEKLKAAAKRYNELDAIRNQQRECESNNREVNYWSKENQELNKRINESETSNEILQELFRPCKTFWFNYDREVAEDKWKITFKHTRDHPNDLDINESYFCLANEDKQVPFEALIEHIFLSEGEVLSRLDLFSSVENEEHCVNFKDARVLVEAEKIHVCSNDFNCEEFCAEGTRLRRKSEKCSENFRRVKNECLQKCDNEDCKESCRKAYENEISNCPCYGVIENRPQNWKKDLENERTALIEKRNNLTEEFYYRSNALRELEYQLEATEGAINNMLRESEKCEWLGKVSNF</sequence>
<dbReference type="EMBL" id="OU015567">
    <property type="protein sequence ID" value="CAG5114310.1"/>
    <property type="molecule type" value="Genomic_DNA"/>
</dbReference>
<keyword evidence="3" id="KW-1185">Reference proteome</keyword>
<protein>
    <submittedName>
        <fullName evidence="2">Oidioi.mRNA.OKI2018_I69.chr2.g8370.t1.cds</fullName>
    </submittedName>
</protein>
<accession>A0ABN7TDL8</accession>
<evidence type="ECO:0000313" key="2">
    <source>
        <dbReference type="EMBL" id="CAG5114310.1"/>
    </source>
</evidence>
<feature type="coiled-coil region" evidence="1">
    <location>
        <begin position="47"/>
        <end position="95"/>
    </location>
</feature>
<organism evidence="2 3">
    <name type="scientific">Oikopleura dioica</name>
    <name type="common">Tunicate</name>
    <dbReference type="NCBI Taxonomy" id="34765"/>
    <lineage>
        <taxon>Eukaryota</taxon>
        <taxon>Metazoa</taxon>
        <taxon>Chordata</taxon>
        <taxon>Tunicata</taxon>
        <taxon>Appendicularia</taxon>
        <taxon>Copelata</taxon>
        <taxon>Oikopleuridae</taxon>
        <taxon>Oikopleura</taxon>
    </lineage>
</organism>
<dbReference type="Proteomes" id="UP001158576">
    <property type="component" value="Chromosome 2"/>
</dbReference>
<proteinExistence type="predicted"/>
<gene>
    <name evidence="2" type="ORF">OKIOD_LOCUS17135</name>
</gene>
<name>A0ABN7TDL8_OIKDI</name>
<evidence type="ECO:0000313" key="3">
    <source>
        <dbReference type="Proteomes" id="UP001158576"/>
    </source>
</evidence>
<keyword evidence="1" id="KW-0175">Coiled coil</keyword>
<reference evidence="2 3" key="1">
    <citation type="submission" date="2021-04" db="EMBL/GenBank/DDBJ databases">
        <authorList>
            <person name="Bliznina A."/>
        </authorList>
    </citation>
    <scope>NUCLEOTIDE SEQUENCE [LARGE SCALE GENOMIC DNA]</scope>
</reference>
<evidence type="ECO:0000256" key="1">
    <source>
        <dbReference type="SAM" id="Coils"/>
    </source>
</evidence>